<evidence type="ECO:0000256" key="8">
    <source>
        <dbReference type="ARBA" id="ARBA00081958"/>
    </source>
</evidence>
<dbReference type="OrthoDB" id="440566at2759"/>
<dbReference type="Gene3D" id="3.10.20.550">
    <property type="entry name" value="ASAP complex, SAP18 subunit"/>
    <property type="match status" value="1"/>
</dbReference>
<evidence type="ECO:0000256" key="7">
    <source>
        <dbReference type="ARBA" id="ARBA00063057"/>
    </source>
</evidence>
<dbReference type="EMBL" id="JAFBMS010000010">
    <property type="protein sequence ID" value="KAG9348849.1"/>
    <property type="molecule type" value="Genomic_DNA"/>
</dbReference>
<dbReference type="Proteomes" id="UP000824540">
    <property type="component" value="Unassembled WGS sequence"/>
</dbReference>
<dbReference type="Pfam" id="PF06487">
    <property type="entry name" value="SAP18"/>
    <property type="match status" value="1"/>
</dbReference>
<gene>
    <name evidence="9" type="ORF">JZ751_029166</name>
</gene>
<evidence type="ECO:0000256" key="4">
    <source>
        <dbReference type="ARBA" id="ARBA00023015"/>
    </source>
</evidence>
<organism evidence="9 10">
    <name type="scientific">Albula glossodonta</name>
    <name type="common">roundjaw bonefish</name>
    <dbReference type="NCBI Taxonomy" id="121402"/>
    <lineage>
        <taxon>Eukaryota</taxon>
        <taxon>Metazoa</taxon>
        <taxon>Chordata</taxon>
        <taxon>Craniata</taxon>
        <taxon>Vertebrata</taxon>
        <taxon>Euteleostomi</taxon>
        <taxon>Actinopterygii</taxon>
        <taxon>Neopterygii</taxon>
        <taxon>Teleostei</taxon>
        <taxon>Albuliformes</taxon>
        <taxon>Albulidae</taxon>
        <taxon>Albula</taxon>
    </lineage>
</organism>
<dbReference type="InterPro" id="IPR010516">
    <property type="entry name" value="SAP18"/>
</dbReference>
<sequence length="149" mass="16834">MKVLPLVVKLAVVKGSQYPPTCPLLLRVFTTNNGRHHRTDEFARGNVPSSELQIYTWMDATLKELTSLVKEVYPEARKKGTHFGFAIVYPDPKRQGYRVKDIGNTVSGRKGADDSMTLQSQRFQIGDYLDIAITPPNRAPPLMGRMRPY</sequence>
<proteinExistence type="inferred from homology"/>
<evidence type="ECO:0000256" key="5">
    <source>
        <dbReference type="ARBA" id="ARBA00023163"/>
    </source>
</evidence>
<keyword evidence="5" id="KW-0804">Transcription</keyword>
<dbReference type="FunFam" id="3.10.20.550:FF:000001">
    <property type="entry name" value="Histone deacetylase complex subunit SAP18"/>
    <property type="match status" value="1"/>
</dbReference>
<comment type="subunit">
    <text evidence="7">Found in a mRNA splicing-dependent exon junction complex (EJC). Component of the heterotrimeric ASAP (apoptosis- and splicing-associated protein) and PSAP complexes consisting of RNPS1, SAP18 and either ACIN1 or PNN, respectively; the ASAP and PSAP complexes probably are formed mutually exclusive. For the ASAP complex, the association of SAP18 seems to require a preformed RNPS1:ACIN1 complex. Forms a complex with SIN3A and HDAC1. Interacts with SUFU.</text>
</comment>
<evidence type="ECO:0000256" key="2">
    <source>
        <dbReference type="ARBA" id="ARBA00017426"/>
    </source>
</evidence>
<evidence type="ECO:0000313" key="10">
    <source>
        <dbReference type="Proteomes" id="UP000824540"/>
    </source>
</evidence>
<evidence type="ECO:0000256" key="6">
    <source>
        <dbReference type="ARBA" id="ARBA00030511"/>
    </source>
</evidence>
<accession>A0A8T2P9C6</accession>
<dbReference type="GO" id="GO:0005634">
    <property type="term" value="C:nucleus"/>
    <property type="evidence" value="ECO:0007669"/>
    <property type="project" value="TreeGrafter"/>
</dbReference>
<reference evidence="9" key="1">
    <citation type="thesis" date="2021" institute="BYU ScholarsArchive" country="Provo, UT, USA">
        <title>Applications of and Algorithms for Genome Assembly and Genomic Analyses with an Emphasis on Marine Teleosts.</title>
        <authorList>
            <person name="Pickett B.D."/>
        </authorList>
    </citation>
    <scope>NUCLEOTIDE SEQUENCE</scope>
    <source>
        <strain evidence="9">HI-2016</strain>
    </source>
</reference>
<dbReference type="AlphaFoldDB" id="A0A8T2P9C6"/>
<evidence type="ECO:0000256" key="1">
    <source>
        <dbReference type="ARBA" id="ARBA00009143"/>
    </source>
</evidence>
<comment type="caution">
    <text evidence="9">The sequence shown here is derived from an EMBL/GenBank/DDBJ whole genome shotgun (WGS) entry which is preliminary data.</text>
</comment>
<dbReference type="PANTHER" id="PTHR13082">
    <property type="entry name" value="SAP18"/>
    <property type="match status" value="1"/>
</dbReference>
<dbReference type="GO" id="GO:0003714">
    <property type="term" value="F:transcription corepressor activity"/>
    <property type="evidence" value="ECO:0007669"/>
    <property type="project" value="TreeGrafter"/>
</dbReference>
<protein>
    <recommendedName>
        <fullName evidence="2">Histone deacetylase complex subunit SAP18</fullName>
    </recommendedName>
    <alternativeName>
        <fullName evidence="6">18 kDa Sin3-associated polypeptide</fullName>
    </alternativeName>
    <alternativeName>
        <fullName evidence="8">Sin3-associated polypeptide p18</fullName>
    </alternativeName>
</protein>
<name>A0A8T2P9C6_9TELE</name>
<dbReference type="InterPro" id="IPR042534">
    <property type="entry name" value="SAP18_sf"/>
</dbReference>
<dbReference type="PANTHER" id="PTHR13082:SF0">
    <property type="entry name" value="HISTONE DEACETYLASE COMPLEX SUBUNIT SAP18"/>
    <property type="match status" value="1"/>
</dbReference>
<keyword evidence="10" id="KW-1185">Reference proteome</keyword>
<keyword evidence="3" id="KW-0678">Repressor</keyword>
<evidence type="ECO:0000256" key="3">
    <source>
        <dbReference type="ARBA" id="ARBA00022491"/>
    </source>
</evidence>
<evidence type="ECO:0000313" key="9">
    <source>
        <dbReference type="EMBL" id="KAG9348849.1"/>
    </source>
</evidence>
<comment type="similarity">
    <text evidence="1">Belongs to the SAP18 family.</text>
</comment>
<keyword evidence="4" id="KW-0805">Transcription regulation</keyword>